<organism evidence="1 2">
    <name type="scientific">Pseudomonas putida</name>
    <name type="common">Arthrobacter siderocapsulatus</name>
    <dbReference type="NCBI Taxonomy" id="303"/>
    <lineage>
        <taxon>Bacteria</taxon>
        <taxon>Pseudomonadati</taxon>
        <taxon>Pseudomonadota</taxon>
        <taxon>Gammaproteobacteria</taxon>
        <taxon>Pseudomonadales</taxon>
        <taxon>Pseudomonadaceae</taxon>
        <taxon>Pseudomonas</taxon>
    </lineage>
</organism>
<evidence type="ECO:0000313" key="2">
    <source>
        <dbReference type="Proteomes" id="UP000515680"/>
    </source>
</evidence>
<proteinExistence type="predicted"/>
<evidence type="ECO:0000313" key="1">
    <source>
        <dbReference type="EMBL" id="BBT40447.1"/>
    </source>
</evidence>
<gene>
    <name evidence="1" type="ORF">WP8W18C01_27880</name>
</gene>
<dbReference type="AlphaFoldDB" id="A0A6S5TLV5"/>
<accession>A0A6S5TLV5</accession>
<dbReference type="Proteomes" id="UP000515680">
    <property type="component" value="Chromosome"/>
</dbReference>
<protein>
    <submittedName>
        <fullName evidence="1">Uncharacterized protein</fullName>
    </submittedName>
</protein>
<sequence length="1223" mass="133669">MSFAMNGNIDSSTRGHNLVQADSFPLGSISEFAESEATVWKAHNSRYSHYEDSSGMPYVGLTYDQQLWQIIELPVQAAVEGRPEYWLGCEYDATAFEECWLRVYDADEDGKGHFYEGVMQGKPLELIQPIDEAPSVIPAKPDATWHVLSERRIAIPEGVRRLRVQFETPENKGPYLYLRKVTSHLRLPMFNDASELQLLVERPGDDPIVQAERPFLLCHGATHRLQVKVPAGDAWEAQKTSLLWMGTDQLPIEYGLEAEPGFNRGGDEEDRYQPLSSTDGACWRLTADATLAEGDLPPDIPLGLGSYWQAEKHPIAAQIGDFHHIIEEIRWDFIVPVVGENSTTLTAIVKNPFAPDRPVVGQEVIWSYRGKQHVSQTDANGHATLTYIPELGDAGEANQVIFAAQCKDALQHTSSAERTLPVFDESPWLKQVEATLDGKPIADLSALALRLTRGTRHTLTLKPTSAESYFVGKDIALSWPDESKLGITLEPKADVAQRMGEDGVSWTIEGGTGISGLFSLYAKEVAEAGLKVPLSLLGVQLSTDLRDEAVLKLGEGEPVSPTIFRREMAQKIGFAIRPGSPLKELGLEFWLDFDVSGTLAEADVHAVPDYRKRFTDLSAPAWSLTGQNASGIFGVQVHMEGFTTPLKLSNALLLSLDLNDEVEMTVDGSAQTDSITFRRKVPQTISFKPKKNSPISQSKLKYWLAFDDSGSLSSQQVGSVPNYGNQFSGHTNPAWTVTGTDVSGTFGMQLHMEGFTTPVKRGLWLLLSQKVEDEFDLLLEGSPATEVGYFWRGQPQRVTLKPKDTSPLSAGTALKSRLQFRDAQSLPVSKLVANPDYGVPRPIPVDGNEWTLTGASDTSGRFGLEVWVEDFDTPRVLSTAVLMSSHLDDEVDYTLSGSDISEPPIFRRNVGRTISLKPKAGSPLTQLDLVARLSFNDGGTLKQTDMNAVPGYGQPTTVAKGLNWTLTGTDVSGVFGVTVTMERFQTPFVLGTCGLLSTRLEDDVSNGQRTGVFIKRGAKNPRGAEATYPADSPLITLGAKLSLKITDSTTGLVTVVPSEGKPADMNATGVTSWALTGASSKSGQGMANIHCSLYPDSFIKANLFFVHMPDIADEVEISWKGVVIPRAKWTENAFEITAKAEKLSFRFKNFKGDPLGLKIERLTSDATVTCNPGVSSSVPASKGYWEIKGATDRKRTCSMQISVTYNSTTIGLGGFTLWSSVMP</sequence>
<dbReference type="EMBL" id="AP022227">
    <property type="protein sequence ID" value="BBT40447.1"/>
    <property type="molecule type" value="Genomic_DNA"/>
</dbReference>
<reference evidence="1 2" key="1">
    <citation type="submission" date="2019-12" db="EMBL/GenBank/DDBJ databases">
        <title>complete genome sequences of Pseudomonas putida str. WP8-W18-CRE-01 isolated from wastewater treatment plant effluent.</title>
        <authorList>
            <person name="Sekizuka T."/>
            <person name="Itokawa K."/>
            <person name="Yatsu K."/>
            <person name="Inamine Y."/>
            <person name="Kuroda M."/>
        </authorList>
    </citation>
    <scope>NUCLEOTIDE SEQUENCE [LARGE SCALE GENOMIC DNA]</scope>
    <source>
        <strain evidence="1 2">WP8-W18-CRE-01</strain>
    </source>
</reference>
<name>A0A6S5TLV5_PSEPU</name>
<dbReference type="RefSeq" id="WP_182815312.1">
    <property type="nucleotide sequence ID" value="NZ_AP022227.1"/>
</dbReference>